<proteinExistence type="predicted"/>
<keyword evidence="2" id="KW-1185">Reference proteome</keyword>
<dbReference type="RefSeq" id="WP_162365247.1">
    <property type="nucleotide sequence ID" value="NZ_WUBS01000004.1"/>
</dbReference>
<sequence>MEFTTENTNNGELLTITLISKIGAEDYRAQESIPVLQADADEIRRAKARLISRFNERNGKSVVGKPLPGDAPHA</sequence>
<organism evidence="1 2">
    <name type="scientific">Acerihabitans arboris</name>
    <dbReference type="NCBI Taxonomy" id="2691583"/>
    <lineage>
        <taxon>Bacteria</taxon>
        <taxon>Pseudomonadati</taxon>
        <taxon>Pseudomonadota</taxon>
        <taxon>Gammaproteobacteria</taxon>
        <taxon>Enterobacterales</taxon>
        <taxon>Pectobacteriaceae</taxon>
        <taxon>Acerihabitans</taxon>
    </lineage>
</organism>
<name>A0A845SHU9_9GAMM</name>
<gene>
    <name evidence="1" type="ORF">GRH90_07120</name>
</gene>
<dbReference type="Proteomes" id="UP000461443">
    <property type="component" value="Unassembled WGS sequence"/>
</dbReference>
<dbReference type="EMBL" id="WUBS01000004">
    <property type="protein sequence ID" value="NDL62524.1"/>
    <property type="molecule type" value="Genomic_DNA"/>
</dbReference>
<dbReference type="AlphaFoldDB" id="A0A845SHU9"/>
<evidence type="ECO:0000313" key="2">
    <source>
        <dbReference type="Proteomes" id="UP000461443"/>
    </source>
</evidence>
<protein>
    <submittedName>
        <fullName evidence="1">Uncharacterized protein</fullName>
    </submittedName>
</protein>
<accession>A0A845SHU9</accession>
<reference evidence="1 2" key="2">
    <citation type="submission" date="2020-02" db="EMBL/GenBank/DDBJ databases">
        <title>The new genus of Enterobacteriales.</title>
        <authorList>
            <person name="Kim I.S."/>
        </authorList>
    </citation>
    <scope>NUCLEOTIDE SEQUENCE [LARGE SCALE GENOMIC DNA]</scope>
    <source>
        <strain evidence="1 2">SAP-6</strain>
    </source>
</reference>
<evidence type="ECO:0000313" key="1">
    <source>
        <dbReference type="EMBL" id="NDL62524.1"/>
    </source>
</evidence>
<comment type="caution">
    <text evidence="1">The sequence shown here is derived from an EMBL/GenBank/DDBJ whole genome shotgun (WGS) entry which is preliminary data.</text>
</comment>
<reference evidence="1 2" key="1">
    <citation type="submission" date="2019-12" db="EMBL/GenBank/DDBJ databases">
        <authorList>
            <person name="Lee S.D."/>
        </authorList>
    </citation>
    <scope>NUCLEOTIDE SEQUENCE [LARGE SCALE GENOMIC DNA]</scope>
    <source>
        <strain evidence="1 2">SAP-6</strain>
    </source>
</reference>